<dbReference type="Gene3D" id="3.40.50.720">
    <property type="entry name" value="NAD(P)-binding Rossmann-like Domain"/>
    <property type="match status" value="1"/>
</dbReference>
<protein>
    <submittedName>
        <fullName evidence="4">UDP-glucose 4-epimerase</fullName>
    </submittedName>
</protein>
<reference evidence="4 5" key="1">
    <citation type="submission" date="2016-11" db="EMBL/GenBank/DDBJ databases">
        <authorList>
            <person name="Jaros S."/>
            <person name="Januszkiewicz K."/>
            <person name="Wedrychowicz H."/>
        </authorList>
    </citation>
    <scope>NUCLEOTIDE SEQUENCE [LARGE SCALE GENOMIC DNA]</scope>
    <source>
        <strain evidence="4 5">GAS499</strain>
    </source>
</reference>
<keyword evidence="2" id="KW-0119">Carbohydrate metabolism</keyword>
<dbReference type="AlphaFoldDB" id="A0A1M6K8S7"/>
<evidence type="ECO:0000259" key="3">
    <source>
        <dbReference type="Pfam" id="PF01370"/>
    </source>
</evidence>
<gene>
    <name evidence="4" type="ORF">SAMN05444159_0901</name>
</gene>
<dbReference type="EMBL" id="LT670844">
    <property type="protein sequence ID" value="SHJ55293.1"/>
    <property type="molecule type" value="Genomic_DNA"/>
</dbReference>
<dbReference type="RefSeq" id="WP_079537094.1">
    <property type="nucleotide sequence ID" value="NZ_LT670844.1"/>
</dbReference>
<dbReference type="SUPFAM" id="SSF51735">
    <property type="entry name" value="NAD(P)-binding Rossmann-fold domains"/>
    <property type="match status" value="1"/>
</dbReference>
<name>A0A1M6K8S7_9BRAD</name>
<dbReference type="PANTHER" id="PTHR43103">
    <property type="entry name" value="NUCLEOSIDE-DIPHOSPHATE-SUGAR EPIMERASE"/>
    <property type="match status" value="1"/>
</dbReference>
<evidence type="ECO:0000256" key="2">
    <source>
        <dbReference type="ARBA" id="ARBA00023277"/>
    </source>
</evidence>
<dbReference type="OrthoDB" id="7352636at2"/>
<accession>A0A1M6K8S7</accession>
<dbReference type="Proteomes" id="UP000189935">
    <property type="component" value="Chromosome I"/>
</dbReference>
<feature type="domain" description="NAD-dependent epimerase/dehydratase" evidence="3">
    <location>
        <begin position="3"/>
        <end position="244"/>
    </location>
</feature>
<dbReference type="PANTHER" id="PTHR43103:SF3">
    <property type="entry name" value="ADP-L-GLYCERO-D-MANNO-HEPTOSE-6-EPIMERASE"/>
    <property type="match status" value="1"/>
</dbReference>
<evidence type="ECO:0000313" key="4">
    <source>
        <dbReference type="EMBL" id="SHJ55293.1"/>
    </source>
</evidence>
<dbReference type="InterPro" id="IPR001509">
    <property type="entry name" value="Epimerase_deHydtase"/>
</dbReference>
<organism evidence="4 5">
    <name type="scientific">Bradyrhizobium lablabi</name>
    <dbReference type="NCBI Taxonomy" id="722472"/>
    <lineage>
        <taxon>Bacteria</taxon>
        <taxon>Pseudomonadati</taxon>
        <taxon>Pseudomonadota</taxon>
        <taxon>Alphaproteobacteria</taxon>
        <taxon>Hyphomicrobiales</taxon>
        <taxon>Nitrobacteraceae</taxon>
        <taxon>Bradyrhizobium</taxon>
    </lineage>
</organism>
<dbReference type="InterPro" id="IPR036291">
    <property type="entry name" value="NAD(P)-bd_dom_sf"/>
</dbReference>
<proteinExistence type="predicted"/>
<evidence type="ECO:0000256" key="1">
    <source>
        <dbReference type="ARBA" id="ARBA00022857"/>
    </source>
</evidence>
<evidence type="ECO:0000313" key="5">
    <source>
        <dbReference type="Proteomes" id="UP000189935"/>
    </source>
</evidence>
<keyword evidence="1" id="KW-0521">NADP</keyword>
<dbReference type="Pfam" id="PF01370">
    <property type="entry name" value="Epimerase"/>
    <property type="match status" value="1"/>
</dbReference>
<sequence>MRVLIFGGTGFVGLNIATALLARDHAVTLFDRAGLPSAAKKEFAQYADRVTAIQGDVTDRQAVEAVMAAGYQAIVLGAAVTAGAERDAADPETILRVNLLAQLPILTAARASGVGRIINLSSAAAYGASAFRNEPLDEETNCDPVSLYAITKFASEKVAARLAALWQSEIISVRLSAVFGPWERATGVRDTLSPQAQIVAAMRAGRDALLERPGVRDWIYAPDVAEAVTSLIEAPKPKHCLYNISTGVEWPALQWGQELAALHSGFVCRLAKPDEAPTVDLHSAADRAPLSVSRLTQEFGWCARFGCADSAADLSAWWMRHREGLT</sequence>